<reference evidence="1 2" key="2">
    <citation type="journal article" date="2014" name="Stand. Genomic Sci.">
        <title>An updated genome annotation for the model marine bacterium Ruegeria pomeroyi DSS-3.</title>
        <authorList>
            <person name="Rivers A.R."/>
            <person name="Smith C.B."/>
            <person name="Moran M.A."/>
        </authorList>
    </citation>
    <scope>GENOME REANNOTATION</scope>
    <source>
        <strain evidence="2">ATCC 700808 / DSM 15171 / DSS-3</strain>
    </source>
</reference>
<name>Q5LUL7_RUEPO</name>
<reference evidence="1 2" key="1">
    <citation type="journal article" date="2004" name="Nature">
        <title>Genome sequence of Silicibacter pomeroyi reveals adaptations to the marine environment.</title>
        <authorList>
            <person name="Moran M.A."/>
            <person name="Buchan A."/>
            <person name="Gonzalez J.M."/>
            <person name="Heidelberg J.F."/>
            <person name="Whitman W.B."/>
            <person name="Kiene R.P."/>
            <person name="Henriksen J.R."/>
            <person name="King G.M."/>
            <person name="Belas R."/>
            <person name="Fuqua C."/>
            <person name="Brinkac L."/>
            <person name="Lewis M."/>
            <person name="Johri S."/>
            <person name="Weaver B."/>
            <person name="Pai G."/>
            <person name="Eisen J.A."/>
            <person name="Rahe E."/>
            <person name="Sheldon W.M."/>
            <person name="Ye W."/>
            <person name="Miller T.R."/>
            <person name="Carlton J."/>
            <person name="Rasko D.A."/>
            <person name="Paulsen I.T."/>
            <person name="Ren Q."/>
            <person name="Daugherty S.C."/>
            <person name="Deboy R.T."/>
            <person name="Dodson R.J."/>
            <person name="Durkin A.S."/>
            <person name="Madupu R."/>
            <person name="Nelson W.C."/>
            <person name="Sullivan S.A."/>
            <person name="Rosovitz M.J."/>
            <person name="Haft D.H."/>
            <person name="Selengut J."/>
            <person name="Ward N."/>
        </authorList>
    </citation>
    <scope>NUCLEOTIDE SEQUENCE [LARGE SCALE GENOMIC DNA]</scope>
    <source>
        <strain evidence="2">ATCC 700808 / DSM 15171 / DSS-3</strain>
    </source>
</reference>
<dbReference type="Proteomes" id="UP000001023">
    <property type="component" value="Chromosome"/>
</dbReference>
<dbReference type="HOGENOM" id="CLU_628343_0_0_5"/>
<organism evidence="1 2">
    <name type="scientific">Ruegeria pomeroyi (strain ATCC 700808 / DSM 15171 / DSS-3)</name>
    <name type="common">Silicibacter pomeroyi</name>
    <dbReference type="NCBI Taxonomy" id="246200"/>
    <lineage>
        <taxon>Bacteria</taxon>
        <taxon>Pseudomonadati</taxon>
        <taxon>Pseudomonadota</taxon>
        <taxon>Alphaproteobacteria</taxon>
        <taxon>Rhodobacterales</taxon>
        <taxon>Roseobacteraceae</taxon>
        <taxon>Ruegeria</taxon>
    </lineage>
</organism>
<dbReference type="eggNOG" id="ENOG5033SAG">
    <property type="taxonomic scope" value="Bacteria"/>
</dbReference>
<proteinExistence type="predicted"/>
<keyword evidence="2" id="KW-1185">Reference proteome</keyword>
<dbReference type="KEGG" id="sil:SPO1037"/>
<evidence type="ECO:0000313" key="1">
    <source>
        <dbReference type="EMBL" id="AAV94340.1"/>
    </source>
</evidence>
<protein>
    <submittedName>
        <fullName evidence="1">Uncharacterized protein</fullName>
    </submittedName>
</protein>
<dbReference type="AlphaFoldDB" id="Q5LUL7"/>
<evidence type="ECO:0000313" key="2">
    <source>
        <dbReference type="Proteomes" id="UP000001023"/>
    </source>
</evidence>
<gene>
    <name evidence="1" type="ordered locus">SPO1037</name>
</gene>
<sequence length="436" mass="51066">MPNCAIPSRRCGRMARGESVMAGNRIRRQNTTDEFERLEPGVAQDLLAFNITKQRIVDLCNKEFDEDPLEGAKNYSSFHRALDGHEVYSGIVHALTNLRDDQATNPAKYLPKEGPGEDLAEWMAQFAKATWWYNLLDLEMTQSTLNAWFSGRGKRERPDVREQVEAWWAKLSEAVELVMRRNRAEARSRHHDSEVKRDEWDKPRREAMSWDTWCKDQLEDGLSMEEVREHFIGEALIYKTSLFDVDIIDLANPQNPLEAESPTDLERNLCEYMWSELVERDFACAVSRHPTEFDPTPFFEEDRWGDRRNEECPKDINSELYKLNYRTKVTRFWDAEQRCVSTEREIVAVSKDGIDWQEPTERQKQGWSSGFDYWLAAMDAGESTDSQYKQALDAASLRVRQIDRKLSLEMDDAERRSLKVQLEEAQDWENHCHNDY</sequence>
<accession>Q5LUL7</accession>
<dbReference type="PaxDb" id="246200-SPO1037"/>
<dbReference type="EMBL" id="CP000031">
    <property type="protein sequence ID" value="AAV94340.1"/>
    <property type="molecule type" value="Genomic_DNA"/>
</dbReference>